<dbReference type="GO" id="GO:0008168">
    <property type="term" value="F:methyltransferase activity"/>
    <property type="evidence" value="ECO:0007669"/>
    <property type="project" value="UniProtKB-KW"/>
</dbReference>
<name>A0A0B5FTK1_9BACT</name>
<organism evidence="2 3">
    <name type="scientific">Geoalkalibacter subterraneus</name>
    <dbReference type="NCBI Taxonomy" id="483547"/>
    <lineage>
        <taxon>Bacteria</taxon>
        <taxon>Pseudomonadati</taxon>
        <taxon>Thermodesulfobacteriota</taxon>
        <taxon>Desulfuromonadia</taxon>
        <taxon>Desulfuromonadales</taxon>
        <taxon>Geoalkalibacteraceae</taxon>
        <taxon>Geoalkalibacter</taxon>
    </lineage>
</organism>
<dbReference type="CDD" id="cd00291">
    <property type="entry name" value="SirA_YedF_YeeD"/>
    <property type="match status" value="1"/>
</dbReference>
<dbReference type="OrthoDB" id="5398057at2"/>
<dbReference type="SUPFAM" id="SSF64307">
    <property type="entry name" value="SirA-like"/>
    <property type="match status" value="1"/>
</dbReference>
<dbReference type="Gene3D" id="3.30.110.40">
    <property type="entry name" value="TusA-like domain"/>
    <property type="match status" value="1"/>
</dbReference>
<dbReference type="InterPro" id="IPR036868">
    <property type="entry name" value="TusA-like_sf"/>
</dbReference>
<gene>
    <name evidence="2" type="ORF">GSUB_14385</name>
</gene>
<protein>
    <submittedName>
        <fullName evidence="2">tRNA methyltransferase</fullName>
    </submittedName>
</protein>
<dbReference type="AlphaFoldDB" id="A0A0B5FTK1"/>
<keyword evidence="3" id="KW-1185">Reference proteome</keyword>
<dbReference type="STRING" id="483547.GSUB_14385"/>
<dbReference type="Proteomes" id="UP000035036">
    <property type="component" value="Chromosome"/>
</dbReference>
<reference evidence="2 3" key="1">
    <citation type="journal article" date="2015" name="Genome Announc.">
        <title>Genomes of Geoalkalibacter ferrihydriticus Z-0531T and Geoalkalibacter subterraneus Red1T, Two Haloalkaliphilic Metal-Reducing Deltaproteobacteria.</title>
        <authorList>
            <person name="Badalamenti J.P."/>
            <person name="Krajmalnik-Brown R."/>
            <person name="Torres C.I."/>
            <person name="Bond D.R."/>
        </authorList>
    </citation>
    <scope>NUCLEOTIDE SEQUENCE [LARGE SCALE GENOMIC DNA]</scope>
    <source>
        <strain evidence="2 3">Red1</strain>
    </source>
</reference>
<dbReference type="InterPro" id="IPR001455">
    <property type="entry name" value="TusA-like"/>
</dbReference>
<dbReference type="EMBL" id="CP010311">
    <property type="protein sequence ID" value="AJF07495.1"/>
    <property type="molecule type" value="Genomic_DNA"/>
</dbReference>
<feature type="domain" description="UPF0033" evidence="1">
    <location>
        <begin position="7"/>
        <end position="76"/>
    </location>
</feature>
<evidence type="ECO:0000313" key="3">
    <source>
        <dbReference type="Proteomes" id="UP000035036"/>
    </source>
</evidence>
<evidence type="ECO:0000259" key="1">
    <source>
        <dbReference type="Pfam" id="PF01206"/>
    </source>
</evidence>
<keyword evidence="2" id="KW-0489">Methyltransferase</keyword>
<dbReference type="Pfam" id="PF01206">
    <property type="entry name" value="TusA"/>
    <property type="match status" value="1"/>
</dbReference>
<sequence>MSQELQFDLRGQICPSTLLTALREVNRHRKDLRRGSLRLTIHTDNRDSTATIPEAVRNMGYRVTVEKKEGHYLLHIDFPVEDQEAGL</sequence>
<keyword evidence="2" id="KW-0808">Transferase</keyword>
<dbReference type="KEGG" id="gsb:GSUB_14385"/>
<accession>A0A0B5FTK1</accession>
<dbReference type="RefSeq" id="WP_040201404.1">
    <property type="nucleotide sequence ID" value="NZ_CP010311.1"/>
</dbReference>
<proteinExistence type="predicted"/>
<dbReference type="HOGENOM" id="CLU_2522818_0_0_7"/>
<dbReference type="GO" id="GO:0032259">
    <property type="term" value="P:methylation"/>
    <property type="evidence" value="ECO:0007669"/>
    <property type="project" value="UniProtKB-KW"/>
</dbReference>
<evidence type="ECO:0000313" key="2">
    <source>
        <dbReference type="EMBL" id="AJF07495.1"/>
    </source>
</evidence>